<gene>
    <name evidence="3" type="ORF">GCM10023350_46380</name>
</gene>
<feature type="transmembrane region" description="Helical" evidence="2">
    <location>
        <begin position="70"/>
        <end position="95"/>
    </location>
</feature>
<protein>
    <submittedName>
        <fullName evidence="3">Uncharacterized protein</fullName>
    </submittedName>
</protein>
<sequence>MLGVPPGFGRDGRLPDDAPKPPVWPPFFAEAFFAGAYLPDDAFSPAVFFEGAAFFAGCFFAAVFFEGAAFFAGCFFAAVFFEGAAFFAAVVLAAVRPEGAFLTKRPVIALRGCDVPAATDFRRPVLLRVLPATMPLSDVGQSYHPRGEPGARSRFSPGNM</sequence>
<keyword evidence="4" id="KW-1185">Reference proteome</keyword>
<feature type="transmembrane region" description="Helical" evidence="2">
    <location>
        <begin position="46"/>
        <end position="64"/>
    </location>
</feature>
<dbReference type="EMBL" id="BAABKN010000031">
    <property type="protein sequence ID" value="GAA4755592.1"/>
    <property type="molecule type" value="Genomic_DNA"/>
</dbReference>
<keyword evidence="2" id="KW-1133">Transmembrane helix</keyword>
<comment type="caution">
    <text evidence="3">The sequence shown here is derived from an EMBL/GenBank/DDBJ whole genome shotgun (WGS) entry which is preliminary data.</text>
</comment>
<keyword evidence="2" id="KW-0472">Membrane</keyword>
<proteinExistence type="predicted"/>
<feature type="region of interest" description="Disordered" evidence="1">
    <location>
        <begin position="140"/>
        <end position="160"/>
    </location>
</feature>
<dbReference type="Proteomes" id="UP001499882">
    <property type="component" value="Unassembled WGS sequence"/>
</dbReference>
<name>A0ABP8ZG39_9ACTN</name>
<reference evidence="4" key="1">
    <citation type="journal article" date="2019" name="Int. J. Syst. Evol. Microbiol.">
        <title>The Global Catalogue of Microorganisms (GCM) 10K type strain sequencing project: providing services to taxonomists for standard genome sequencing and annotation.</title>
        <authorList>
            <consortium name="The Broad Institute Genomics Platform"/>
            <consortium name="The Broad Institute Genome Sequencing Center for Infectious Disease"/>
            <person name="Wu L."/>
            <person name="Ma J."/>
        </authorList>
    </citation>
    <scope>NUCLEOTIDE SEQUENCE [LARGE SCALE GENOMIC DNA]</scope>
    <source>
        <strain evidence="4">JCM 18532</strain>
    </source>
</reference>
<accession>A0ABP8ZG39</accession>
<evidence type="ECO:0000256" key="2">
    <source>
        <dbReference type="SAM" id="Phobius"/>
    </source>
</evidence>
<evidence type="ECO:0000256" key="1">
    <source>
        <dbReference type="SAM" id="MobiDB-lite"/>
    </source>
</evidence>
<keyword evidence="2" id="KW-0812">Transmembrane</keyword>
<evidence type="ECO:0000313" key="3">
    <source>
        <dbReference type="EMBL" id="GAA4755592.1"/>
    </source>
</evidence>
<evidence type="ECO:0000313" key="4">
    <source>
        <dbReference type="Proteomes" id="UP001499882"/>
    </source>
</evidence>
<organism evidence="3 4">
    <name type="scientific">Nocardioides endophyticus</name>
    <dbReference type="NCBI Taxonomy" id="1353775"/>
    <lineage>
        <taxon>Bacteria</taxon>
        <taxon>Bacillati</taxon>
        <taxon>Actinomycetota</taxon>
        <taxon>Actinomycetes</taxon>
        <taxon>Propionibacteriales</taxon>
        <taxon>Nocardioidaceae</taxon>
        <taxon>Nocardioides</taxon>
    </lineage>
</organism>